<gene>
    <name evidence="1" type="ORF">HMPREF9098_2151</name>
</gene>
<comment type="caution">
    <text evidence="1">The sequence shown here is derived from an EMBL/GenBank/DDBJ whole genome shotgun (WGS) entry which is preliminary data.</text>
</comment>
<reference evidence="1 2" key="1">
    <citation type="submission" date="2011-01" db="EMBL/GenBank/DDBJ databases">
        <authorList>
            <person name="Muzny D."/>
            <person name="Qin X."/>
            <person name="Deng J."/>
            <person name="Jiang H."/>
            <person name="Liu Y."/>
            <person name="Qu J."/>
            <person name="Song X.-Z."/>
            <person name="Zhang L."/>
            <person name="Thornton R."/>
            <person name="Coyle M."/>
            <person name="Francisco L."/>
            <person name="Jackson L."/>
            <person name="Javaid M."/>
            <person name="Korchina V."/>
            <person name="Kovar C."/>
            <person name="Mata R."/>
            <person name="Mathew T."/>
            <person name="Ngo R."/>
            <person name="Nguyen L."/>
            <person name="Nguyen N."/>
            <person name="Okwuonu G."/>
            <person name="Ongeri F."/>
            <person name="Pham C."/>
            <person name="Simmons D."/>
            <person name="Wilczek-Boney K."/>
            <person name="Hale W."/>
            <person name="Jakkamsetti A."/>
            <person name="Pham P."/>
            <person name="Ruth R."/>
            <person name="San Lucas F."/>
            <person name="Warren J."/>
            <person name="Zhang J."/>
            <person name="Zhao Z."/>
            <person name="Zhou C."/>
            <person name="Zhu D."/>
            <person name="Lee S."/>
            <person name="Bess C."/>
            <person name="Blankenburg K."/>
            <person name="Forbes L."/>
            <person name="Fu Q."/>
            <person name="Gubbala S."/>
            <person name="Hirani K."/>
            <person name="Jayaseelan J.C."/>
            <person name="Lara F."/>
            <person name="Munidasa M."/>
            <person name="Palculict T."/>
            <person name="Patil S."/>
            <person name="Pu L.-L."/>
            <person name="Saada N."/>
            <person name="Tang L."/>
            <person name="Weissenberger G."/>
            <person name="Zhu Y."/>
            <person name="Hemphill L."/>
            <person name="Shang Y."/>
            <person name="Youmans B."/>
            <person name="Ayvaz T."/>
            <person name="Ross M."/>
            <person name="Santibanez J."/>
            <person name="Aqrawi P."/>
            <person name="Gross S."/>
            <person name="Joshi V."/>
            <person name="Fowler G."/>
            <person name="Nazareth L."/>
            <person name="Reid J."/>
            <person name="Worley K."/>
            <person name="Petrosino J."/>
            <person name="Highlander S."/>
            <person name="Gibbs R."/>
        </authorList>
    </citation>
    <scope>NUCLEOTIDE SEQUENCE [LARGE SCALE GENOMIC DNA]</scope>
    <source>
        <strain evidence="1 2">ATCC 33394</strain>
    </source>
</reference>
<dbReference type="HOGENOM" id="CLU_3169092_0_0_4"/>
<dbReference type="EMBL" id="AEWV01000042">
    <property type="protein sequence ID" value="EGC16316.1"/>
    <property type="molecule type" value="Genomic_DNA"/>
</dbReference>
<protein>
    <submittedName>
        <fullName evidence="1">Uncharacterized protein</fullName>
    </submittedName>
</protein>
<organism evidence="1 2">
    <name type="scientific">Kingella denitrificans ATCC 33394</name>
    <dbReference type="NCBI Taxonomy" id="888741"/>
    <lineage>
        <taxon>Bacteria</taxon>
        <taxon>Pseudomonadati</taxon>
        <taxon>Pseudomonadota</taxon>
        <taxon>Betaproteobacteria</taxon>
        <taxon>Neisseriales</taxon>
        <taxon>Neisseriaceae</taxon>
        <taxon>Kingella</taxon>
    </lineage>
</organism>
<keyword evidence="2" id="KW-1185">Reference proteome</keyword>
<accession>F0F216</accession>
<dbReference type="AlphaFoldDB" id="F0F216"/>
<proteinExistence type="predicted"/>
<evidence type="ECO:0000313" key="1">
    <source>
        <dbReference type="EMBL" id="EGC16316.1"/>
    </source>
</evidence>
<evidence type="ECO:0000313" key="2">
    <source>
        <dbReference type="Proteomes" id="UP000004088"/>
    </source>
</evidence>
<sequence length="47" mass="5832">MIRRWLAALSHFYFNPLSIMHRKAACTLQWRKCRLLFHVRISLQRVY</sequence>
<dbReference type="Proteomes" id="UP000004088">
    <property type="component" value="Unassembled WGS sequence"/>
</dbReference>
<name>F0F216_9NEIS</name>